<dbReference type="KEGG" id="meh:M301_1853"/>
<accession>D7DJJ2</accession>
<gene>
    <name evidence="2" type="ordered locus">M301_1853</name>
</gene>
<dbReference type="RefSeq" id="WP_013148539.1">
    <property type="nucleotide sequence ID" value="NC_014207.1"/>
</dbReference>
<keyword evidence="3" id="KW-1185">Reference proteome</keyword>
<dbReference type="Pfam" id="PF18737">
    <property type="entry name" value="HEPN_MAE_28990"/>
    <property type="match status" value="1"/>
</dbReference>
<reference evidence="3" key="1">
    <citation type="submission" date="2010-05" db="EMBL/GenBank/DDBJ databases">
        <title>Complete sequence of Methylotenera sp. 301.</title>
        <authorList>
            <person name="Lucas S."/>
            <person name="Copeland A."/>
            <person name="Lapidus A."/>
            <person name="Cheng J.-F."/>
            <person name="Bruce D."/>
            <person name="Goodwin L."/>
            <person name="Pitluck S."/>
            <person name="Clum A."/>
            <person name="Land M."/>
            <person name="Hauser L."/>
            <person name="Kyrpides N."/>
            <person name="Ivanova N."/>
            <person name="Chistoservova L."/>
            <person name="Kalyuzhnaya M."/>
            <person name="Woyke T."/>
        </authorList>
    </citation>
    <scope>NUCLEOTIDE SEQUENCE [LARGE SCALE GENOMIC DNA]</scope>
    <source>
        <strain evidence="3">301</strain>
    </source>
</reference>
<feature type="domain" description="MAE-28990/MAE-18760-like HEPN" evidence="1">
    <location>
        <begin position="8"/>
        <end position="261"/>
    </location>
</feature>
<name>D7DJJ2_METV0</name>
<proteinExistence type="predicted"/>
<sequence length="269" mass="30881">MSTALFEIATSIPQRIKELNILTTHAEFCQVDNEELYNSLCRASSVLIASHLEGFLKELTNGLIQDLNFNLGSFSKMPTAIQRTFCKKIAFYEGIPDKEIEGRVSQLLDFFSRNSVPIDLKAFNYKQNQNKNPSASFIDGLFSPMGINSIIDSIEGSTFEQVFENNTRINFMLSRDMSRYRSKLYHYPYASLPSKYGFNFKNERKVKKDNSSKSLWHTFIEEILTTRHSIAHGDTIKNDTTAESLKFDIVKLEIFMHSMMYATAAYFSK</sequence>
<reference evidence="2 3" key="2">
    <citation type="journal article" date="2011" name="J. Bacteriol.">
        <title>Genomes of three methylotrophs from a single niche uncover genetic and metabolic divergence of Methylophilaceae.</title>
        <authorList>
            <person name="Lapidus A."/>
            <person name="Clum A."/>
            <person name="Labutti K."/>
            <person name="Kaluzhnaya M.G."/>
            <person name="Lim S."/>
            <person name="Beck D.A."/>
            <person name="Glavina Del Rio T."/>
            <person name="Nolan M."/>
            <person name="Mavromatis K."/>
            <person name="Huntemann M."/>
            <person name="Lucas S."/>
            <person name="Lidstrom M.E."/>
            <person name="Ivanova N."/>
            <person name="Chistoserdova L."/>
        </authorList>
    </citation>
    <scope>NUCLEOTIDE SEQUENCE [LARGE SCALE GENOMIC DNA]</scope>
    <source>
        <strain evidence="2 3">301</strain>
    </source>
</reference>
<dbReference type="InterPro" id="IPR040788">
    <property type="entry name" value="HEPN_MAE_28990"/>
</dbReference>
<evidence type="ECO:0000313" key="2">
    <source>
        <dbReference type="EMBL" id="ADI30227.1"/>
    </source>
</evidence>
<evidence type="ECO:0000259" key="1">
    <source>
        <dbReference type="Pfam" id="PF18737"/>
    </source>
</evidence>
<dbReference type="EMBL" id="CP002056">
    <property type="protein sequence ID" value="ADI30227.1"/>
    <property type="molecule type" value="Genomic_DNA"/>
</dbReference>
<evidence type="ECO:0000313" key="3">
    <source>
        <dbReference type="Proteomes" id="UP000000383"/>
    </source>
</evidence>
<protein>
    <recommendedName>
        <fullName evidence="1">MAE-28990/MAE-18760-like HEPN domain-containing protein</fullName>
    </recommendedName>
</protein>
<dbReference type="Proteomes" id="UP000000383">
    <property type="component" value="Chromosome"/>
</dbReference>
<organism evidence="2 3">
    <name type="scientific">Methylotenera versatilis (strain 301)</name>
    <dbReference type="NCBI Taxonomy" id="666681"/>
    <lineage>
        <taxon>Bacteria</taxon>
        <taxon>Pseudomonadati</taxon>
        <taxon>Pseudomonadota</taxon>
        <taxon>Betaproteobacteria</taxon>
        <taxon>Nitrosomonadales</taxon>
        <taxon>Methylophilaceae</taxon>
        <taxon>Methylotenera</taxon>
    </lineage>
</organism>
<dbReference type="AlphaFoldDB" id="D7DJJ2"/>
<dbReference type="HOGENOM" id="CLU_1033677_0_0_4"/>
<dbReference type="OrthoDB" id="6637820at2"/>